<dbReference type="AlphaFoldDB" id="A0A2U1MYG6"/>
<reference evidence="1 2" key="1">
    <citation type="journal article" date="2018" name="Mol. Plant">
        <title>The genome of Artemisia annua provides insight into the evolution of Asteraceae family and artemisinin biosynthesis.</title>
        <authorList>
            <person name="Shen Q."/>
            <person name="Zhang L."/>
            <person name="Liao Z."/>
            <person name="Wang S."/>
            <person name="Yan T."/>
            <person name="Shi P."/>
            <person name="Liu M."/>
            <person name="Fu X."/>
            <person name="Pan Q."/>
            <person name="Wang Y."/>
            <person name="Lv Z."/>
            <person name="Lu X."/>
            <person name="Zhang F."/>
            <person name="Jiang W."/>
            <person name="Ma Y."/>
            <person name="Chen M."/>
            <person name="Hao X."/>
            <person name="Li L."/>
            <person name="Tang Y."/>
            <person name="Lv G."/>
            <person name="Zhou Y."/>
            <person name="Sun X."/>
            <person name="Brodelius P.E."/>
            <person name="Rose J.K.C."/>
            <person name="Tang K."/>
        </authorList>
    </citation>
    <scope>NUCLEOTIDE SEQUENCE [LARGE SCALE GENOMIC DNA]</scope>
    <source>
        <strain evidence="2">cv. Huhao1</strain>
        <tissue evidence="1">Leaf</tissue>
    </source>
</reference>
<protein>
    <submittedName>
        <fullName evidence="1">Phospholipase-like protein</fullName>
    </submittedName>
</protein>
<dbReference type="EMBL" id="PKPP01004060">
    <property type="protein sequence ID" value="PWA66279.1"/>
    <property type="molecule type" value="Genomic_DNA"/>
</dbReference>
<organism evidence="1 2">
    <name type="scientific">Artemisia annua</name>
    <name type="common">Sweet wormwood</name>
    <dbReference type="NCBI Taxonomy" id="35608"/>
    <lineage>
        <taxon>Eukaryota</taxon>
        <taxon>Viridiplantae</taxon>
        <taxon>Streptophyta</taxon>
        <taxon>Embryophyta</taxon>
        <taxon>Tracheophyta</taxon>
        <taxon>Spermatophyta</taxon>
        <taxon>Magnoliopsida</taxon>
        <taxon>eudicotyledons</taxon>
        <taxon>Gunneridae</taxon>
        <taxon>Pentapetalae</taxon>
        <taxon>asterids</taxon>
        <taxon>campanulids</taxon>
        <taxon>Asterales</taxon>
        <taxon>Asteraceae</taxon>
        <taxon>Asteroideae</taxon>
        <taxon>Anthemideae</taxon>
        <taxon>Artemisiinae</taxon>
        <taxon>Artemisia</taxon>
    </lineage>
</organism>
<dbReference type="Proteomes" id="UP000245207">
    <property type="component" value="Unassembled WGS sequence"/>
</dbReference>
<accession>A0A2U1MYG6</accession>
<keyword evidence="2" id="KW-1185">Reference proteome</keyword>
<dbReference type="OrthoDB" id="1737678at2759"/>
<gene>
    <name evidence="1" type="ORF">CTI12_AA306990</name>
</gene>
<evidence type="ECO:0000313" key="2">
    <source>
        <dbReference type="Proteomes" id="UP000245207"/>
    </source>
</evidence>
<comment type="caution">
    <text evidence="1">The sequence shown here is derived from an EMBL/GenBank/DDBJ whole genome shotgun (WGS) entry which is preliminary data.</text>
</comment>
<name>A0A2U1MYG6_ARTAN</name>
<proteinExistence type="predicted"/>
<evidence type="ECO:0000313" key="1">
    <source>
        <dbReference type="EMBL" id="PWA66279.1"/>
    </source>
</evidence>
<sequence length="144" mass="16371">MMRKQEHARLTELAAEKANQEAIQAHHDILLMELPLIVSSPQFDVTYVQGYTVKNINAPIHKSIFKNHGDVAANLAFISSRAREFVLRVVCEVWYTQGWSFWCISIAQPSNLFTMVSLHADNQLQVIETHTWVTYLSTPTLSAT</sequence>